<keyword evidence="1" id="KW-0812">Transmembrane</keyword>
<keyword evidence="1" id="KW-1133">Transmembrane helix</keyword>
<dbReference type="Proteomes" id="UP000198860">
    <property type="component" value="Unassembled WGS sequence"/>
</dbReference>
<evidence type="ECO:0000256" key="1">
    <source>
        <dbReference type="SAM" id="Phobius"/>
    </source>
</evidence>
<evidence type="ECO:0000313" key="3">
    <source>
        <dbReference type="Proteomes" id="UP000198860"/>
    </source>
</evidence>
<protein>
    <submittedName>
        <fullName evidence="2">Uncharacterized protein</fullName>
    </submittedName>
</protein>
<accession>A0A1H0LGH7</accession>
<dbReference type="OrthoDB" id="2351993at2"/>
<keyword evidence="3" id="KW-1185">Reference proteome</keyword>
<keyword evidence="1" id="KW-0472">Membrane</keyword>
<dbReference type="RefSeq" id="WP_089652093.1">
    <property type="nucleotide sequence ID" value="NZ_FNIZ01000007.1"/>
</dbReference>
<dbReference type="EMBL" id="FNIZ01000007">
    <property type="protein sequence ID" value="SDO67111.1"/>
    <property type="molecule type" value="Genomic_DNA"/>
</dbReference>
<dbReference type="STRING" id="240303.SAMN05421677_10714"/>
<gene>
    <name evidence="2" type="ORF">SAMN05421677_10714</name>
</gene>
<sequence length="203" mass="23347">MKAILWIIGSIGTIVIAIILLFIYEMAPNASMETKAKELGEDYIQKHFDGQAEVYDVLYDNMGNHEFDYAAKVTHKKTGVNFLIYETRDSQVMKDTYASSYYEEQLERDLQPFVKDMEDVVSHLVHISDVPGKYQGEDSLPDFKDLNLVPNVIIDLDRAALDDDEEKMEELFVFMKENLRIERGGGRFVYSPSSGDEMLQMSY</sequence>
<evidence type="ECO:0000313" key="2">
    <source>
        <dbReference type="EMBL" id="SDO67111.1"/>
    </source>
</evidence>
<name>A0A1H0LGH7_HALAD</name>
<organism evidence="2 3">
    <name type="scientific">Halobacillus aidingensis</name>
    <dbReference type="NCBI Taxonomy" id="240303"/>
    <lineage>
        <taxon>Bacteria</taxon>
        <taxon>Bacillati</taxon>
        <taxon>Bacillota</taxon>
        <taxon>Bacilli</taxon>
        <taxon>Bacillales</taxon>
        <taxon>Bacillaceae</taxon>
        <taxon>Halobacillus</taxon>
    </lineage>
</organism>
<proteinExistence type="predicted"/>
<dbReference type="AlphaFoldDB" id="A0A1H0LGH7"/>
<reference evidence="3" key="1">
    <citation type="submission" date="2016-10" db="EMBL/GenBank/DDBJ databases">
        <authorList>
            <person name="Varghese N."/>
            <person name="Submissions S."/>
        </authorList>
    </citation>
    <scope>NUCLEOTIDE SEQUENCE [LARGE SCALE GENOMIC DNA]</scope>
    <source>
        <strain evidence="3">CGMCC 1.3703</strain>
    </source>
</reference>
<feature type="transmembrane region" description="Helical" evidence="1">
    <location>
        <begin position="6"/>
        <end position="27"/>
    </location>
</feature>